<organism evidence="2">
    <name type="scientific">Chrysotila carterae</name>
    <name type="common">Marine alga</name>
    <name type="synonym">Syracosphaera carterae</name>
    <dbReference type="NCBI Taxonomy" id="13221"/>
    <lineage>
        <taxon>Eukaryota</taxon>
        <taxon>Haptista</taxon>
        <taxon>Haptophyta</taxon>
        <taxon>Prymnesiophyceae</taxon>
        <taxon>Isochrysidales</taxon>
        <taxon>Isochrysidaceae</taxon>
        <taxon>Chrysotila</taxon>
    </lineage>
</organism>
<dbReference type="Gene3D" id="3.90.1200.10">
    <property type="match status" value="1"/>
</dbReference>
<dbReference type="PANTHER" id="PTHR11012:SF30">
    <property type="entry name" value="PROTEIN KINASE-LIKE DOMAIN-CONTAINING"/>
    <property type="match status" value="1"/>
</dbReference>
<sequence length="358" mass="40620">MGDLALVFVDLEGAQNNAPTKMVAKFSPIKTNTPTFIIKNVFGTEAHWYNDFLEEDQGFGRPEAYFIAAKLVHVRPWKRLPVFCMLFEAMPPAPYSRTSGCGNLDHLKAVMSVLGSFHAKWWNHPKQYPLNFLNHPTDYNSIGKNLVIAGAKLGLPALKQCFGDVYAPVLEWTPLIRKHLKWFVDQVFTPPFTVCHGDVHLDNIFFNDEWPTGIKMIDFGNIQFGQGMFDVAYFMGTNIEPDLRRAHQDELMQGYHAELVRGGVKGYSLDDCWRDYKLNLFRVLINIMFVTWTDFRKPHKNKTGIFAAEPTPKDAKLRATYDAVNRRCAASLVDAKFDELLKSATPTCSVCCCCICCA</sequence>
<protein>
    <recommendedName>
        <fullName evidence="1">CHK kinase-like domain-containing protein</fullName>
    </recommendedName>
</protein>
<evidence type="ECO:0000259" key="1">
    <source>
        <dbReference type="SMART" id="SM00587"/>
    </source>
</evidence>
<dbReference type="SMART" id="SM00587">
    <property type="entry name" value="CHK"/>
    <property type="match status" value="1"/>
</dbReference>
<name>A0A7S4F895_CHRCT</name>
<dbReference type="InterPro" id="IPR011009">
    <property type="entry name" value="Kinase-like_dom_sf"/>
</dbReference>
<dbReference type="AlphaFoldDB" id="A0A7S4F895"/>
<gene>
    <name evidence="2" type="ORF">PCAR00345_LOCUS32558</name>
</gene>
<dbReference type="Pfam" id="PF02958">
    <property type="entry name" value="EcKL"/>
    <property type="match status" value="1"/>
</dbReference>
<reference evidence="2" key="1">
    <citation type="submission" date="2021-01" db="EMBL/GenBank/DDBJ databases">
        <authorList>
            <person name="Corre E."/>
            <person name="Pelletier E."/>
            <person name="Niang G."/>
            <person name="Scheremetjew M."/>
            <person name="Finn R."/>
            <person name="Kale V."/>
            <person name="Holt S."/>
            <person name="Cochrane G."/>
            <person name="Meng A."/>
            <person name="Brown T."/>
            <person name="Cohen L."/>
        </authorList>
    </citation>
    <scope>NUCLEOTIDE SEQUENCE</scope>
    <source>
        <strain evidence="2">CCMP645</strain>
    </source>
</reference>
<dbReference type="PANTHER" id="PTHR11012">
    <property type="entry name" value="PROTEIN KINASE-LIKE DOMAIN-CONTAINING"/>
    <property type="match status" value="1"/>
</dbReference>
<feature type="domain" description="CHK kinase-like" evidence="1">
    <location>
        <begin position="85"/>
        <end position="265"/>
    </location>
</feature>
<dbReference type="InterPro" id="IPR015897">
    <property type="entry name" value="CHK_kinase-like"/>
</dbReference>
<dbReference type="SUPFAM" id="SSF56112">
    <property type="entry name" value="Protein kinase-like (PK-like)"/>
    <property type="match status" value="1"/>
</dbReference>
<dbReference type="EMBL" id="HBIZ01050884">
    <property type="protein sequence ID" value="CAE0779919.1"/>
    <property type="molecule type" value="Transcribed_RNA"/>
</dbReference>
<dbReference type="InterPro" id="IPR004119">
    <property type="entry name" value="EcKL"/>
</dbReference>
<evidence type="ECO:0000313" key="2">
    <source>
        <dbReference type="EMBL" id="CAE0779919.1"/>
    </source>
</evidence>
<proteinExistence type="predicted"/>
<accession>A0A7S4F895</accession>